<dbReference type="EMBL" id="CP003587">
    <property type="protein sequence ID" value="AGY57385.1"/>
    <property type="molecule type" value="Genomic_DNA"/>
</dbReference>
<keyword evidence="2" id="KW-1185">Reference proteome</keyword>
<dbReference type="HOGENOM" id="CLU_176178_0_0_3"/>
<evidence type="ECO:0000313" key="2">
    <source>
        <dbReference type="Proteomes" id="UP000017396"/>
    </source>
</evidence>
<dbReference type="OrthoDB" id="463798at2"/>
<dbReference type="Proteomes" id="UP000017396">
    <property type="component" value="Chromosome"/>
</dbReference>
<dbReference type="AlphaFoldDB" id="U5QIB2"/>
<name>U5QIB2_GLOK1</name>
<accession>U5QIB2</accession>
<organism evidence="1 2">
    <name type="scientific">Gloeobacter kilaueensis (strain ATCC BAA-2537 / CCAP 1431/1 / ULC 316 / JS1)</name>
    <dbReference type="NCBI Taxonomy" id="1183438"/>
    <lineage>
        <taxon>Bacteria</taxon>
        <taxon>Bacillati</taxon>
        <taxon>Cyanobacteriota</taxon>
        <taxon>Cyanophyceae</taxon>
        <taxon>Gloeobacterales</taxon>
        <taxon>Gloeobacteraceae</taxon>
        <taxon>Gloeobacter</taxon>
    </lineage>
</organism>
<gene>
    <name evidence="1" type="ORF">GKIL_1139</name>
</gene>
<protein>
    <submittedName>
        <fullName evidence="1">Uncharacterized protein</fullName>
    </submittedName>
</protein>
<evidence type="ECO:0000313" key="1">
    <source>
        <dbReference type="EMBL" id="AGY57385.1"/>
    </source>
</evidence>
<dbReference type="eggNOG" id="ENOG5033AF9">
    <property type="taxonomic scope" value="Bacteria"/>
</dbReference>
<dbReference type="KEGG" id="glj:GKIL_1139"/>
<dbReference type="RefSeq" id="WP_023172456.1">
    <property type="nucleotide sequence ID" value="NC_022600.1"/>
</dbReference>
<reference evidence="1 2" key="1">
    <citation type="journal article" date="2013" name="PLoS ONE">
        <title>Cultivation and Complete Genome Sequencing of Gloeobacter kilaueensis sp. nov., from a Lava Cave in Kilauea Caldera, Hawai'i.</title>
        <authorList>
            <person name="Saw J.H."/>
            <person name="Schatz M."/>
            <person name="Brown M.V."/>
            <person name="Kunkel D.D."/>
            <person name="Foster J.S."/>
            <person name="Shick H."/>
            <person name="Christensen S."/>
            <person name="Hou S."/>
            <person name="Wan X."/>
            <person name="Donachie S.P."/>
        </authorList>
    </citation>
    <scope>NUCLEOTIDE SEQUENCE [LARGE SCALE GENOMIC DNA]</scope>
    <source>
        <strain evidence="2">JS</strain>
    </source>
</reference>
<sequence>MEIANQGQRISLKEAVQVARKCLEELYSDIRIYDILVEEVEISPDMSKWIITLGFTRKLADVSGMTSSASAIFEALKQQIKREYKLFAVDAETGLVESMKIRKVDD</sequence>
<proteinExistence type="predicted"/>